<accession>A0ABN9EI51</accession>
<keyword evidence="1" id="KW-1133">Transmembrane helix</keyword>
<keyword evidence="1" id="KW-0812">Transmembrane</keyword>
<name>A0ABN9EI51_9NEOB</name>
<gene>
    <name evidence="2" type="ORF">SPARVUS_LOCUS10048711</name>
</gene>
<evidence type="ECO:0000313" key="3">
    <source>
        <dbReference type="Proteomes" id="UP001162483"/>
    </source>
</evidence>
<organism evidence="2 3">
    <name type="scientific">Staurois parvus</name>
    <dbReference type="NCBI Taxonomy" id="386267"/>
    <lineage>
        <taxon>Eukaryota</taxon>
        <taxon>Metazoa</taxon>
        <taxon>Chordata</taxon>
        <taxon>Craniata</taxon>
        <taxon>Vertebrata</taxon>
        <taxon>Euteleostomi</taxon>
        <taxon>Amphibia</taxon>
        <taxon>Batrachia</taxon>
        <taxon>Anura</taxon>
        <taxon>Neobatrachia</taxon>
        <taxon>Ranoidea</taxon>
        <taxon>Ranidae</taxon>
        <taxon>Staurois</taxon>
    </lineage>
</organism>
<dbReference type="Proteomes" id="UP001162483">
    <property type="component" value="Unassembled WGS sequence"/>
</dbReference>
<dbReference type="EMBL" id="CATNWA010015560">
    <property type="protein sequence ID" value="CAI9584564.1"/>
    <property type="molecule type" value="Genomic_DNA"/>
</dbReference>
<reference evidence="2" key="1">
    <citation type="submission" date="2023-05" db="EMBL/GenBank/DDBJ databases">
        <authorList>
            <person name="Stuckert A."/>
        </authorList>
    </citation>
    <scope>NUCLEOTIDE SEQUENCE</scope>
</reference>
<evidence type="ECO:0000313" key="2">
    <source>
        <dbReference type="EMBL" id="CAI9584564.1"/>
    </source>
</evidence>
<comment type="caution">
    <text evidence="2">The sequence shown here is derived from an EMBL/GenBank/DDBJ whole genome shotgun (WGS) entry which is preliminary data.</text>
</comment>
<feature type="non-terminal residue" evidence="2">
    <location>
        <position position="72"/>
    </location>
</feature>
<sequence>MDTALMGAMTDGIDGHGQVALMGLTLIITWAHMIISVPDGAVLQIVTVRELREMPITGISLFDMRSAVIGTQ</sequence>
<keyword evidence="3" id="KW-1185">Reference proteome</keyword>
<evidence type="ECO:0000256" key="1">
    <source>
        <dbReference type="SAM" id="Phobius"/>
    </source>
</evidence>
<feature type="transmembrane region" description="Helical" evidence="1">
    <location>
        <begin position="20"/>
        <end position="46"/>
    </location>
</feature>
<protein>
    <submittedName>
        <fullName evidence="2">Uncharacterized protein</fullName>
    </submittedName>
</protein>
<keyword evidence="1" id="KW-0472">Membrane</keyword>
<proteinExistence type="predicted"/>